<organism evidence="1 2">
    <name type="scientific">Candidatus Gottesmanbacteria bacterium GW2011_GWA2_44_17</name>
    <dbReference type="NCBI Taxonomy" id="1618444"/>
    <lineage>
        <taxon>Bacteria</taxon>
        <taxon>Candidatus Gottesmaniibacteriota</taxon>
    </lineage>
</organism>
<dbReference type="AlphaFoldDB" id="A0A0G1HL56"/>
<dbReference type="Proteomes" id="UP000034063">
    <property type="component" value="Unassembled WGS sequence"/>
</dbReference>
<gene>
    <name evidence="1" type="ORF">UW37_C0005G0023</name>
</gene>
<dbReference type="EMBL" id="LCIB01000005">
    <property type="protein sequence ID" value="KKT47635.1"/>
    <property type="molecule type" value="Genomic_DNA"/>
</dbReference>
<accession>A0A0G1HL56</accession>
<proteinExistence type="predicted"/>
<evidence type="ECO:0000313" key="1">
    <source>
        <dbReference type="EMBL" id="KKT47635.1"/>
    </source>
</evidence>
<evidence type="ECO:0000313" key="2">
    <source>
        <dbReference type="Proteomes" id="UP000034063"/>
    </source>
</evidence>
<comment type="caution">
    <text evidence="1">The sequence shown here is derived from an EMBL/GenBank/DDBJ whole genome shotgun (WGS) entry which is preliminary data.</text>
</comment>
<sequence length="318" mass="36238">MSLENLYSNRPLPPDDILKQANERIFHHEEVMAGRIGVRLIGIYPGLGVEVQDRTVKMYAYVRAIEDKVDNGNSPEMASKIVQRELEVIKRYADSLKIEDNPDFPHAVLLPLSLEGLETGKKNSILSSMEEIIQGITWDLEAVGIGGPLDDEKLRKRHLYASMSGFQIFSKLFFDRELGGKGNDHVEELFRTWVRYDALVDLEEDLRSGLVLFYQSELDDSGITLEKGKPVPPEFERLFSRLKPAIIVELLKRAKFISETSLPEPFTSALKLYFITRVLKLMRTRYPKKPIIFSENTYGQVNAEYASRSGAERGGYAY</sequence>
<name>A0A0G1HL56_9BACT</name>
<protein>
    <submittedName>
        <fullName evidence="1">Uncharacterized protein</fullName>
    </submittedName>
</protein>
<reference evidence="1 2" key="1">
    <citation type="journal article" date="2015" name="Nature">
        <title>rRNA introns, odd ribosomes, and small enigmatic genomes across a large radiation of phyla.</title>
        <authorList>
            <person name="Brown C.T."/>
            <person name="Hug L.A."/>
            <person name="Thomas B.C."/>
            <person name="Sharon I."/>
            <person name="Castelle C.J."/>
            <person name="Singh A."/>
            <person name="Wilkins M.J."/>
            <person name="Williams K.H."/>
            <person name="Banfield J.F."/>
        </authorList>
    </citation>
    <scope>NUCLEOTIDE SEQUENCE [LARGE SCALE GENOMIC DNA]</scope>
</reference>